<feature type="region of interest" description="Disordered" evidence="1">
    <location>
        <begin position="67"/>
        <end position="99"/>
    </location>
</feature>
<sequence length="343" mass="36708">MKNRIRRPRGERWGRLNRRWEQLLASRGYARWRAMARRIWDAPLWMILMVMGVVLGSIVSYAATRSTGRAPAPEVTTTASPSPTPQHPATPEPTASGPGLETFQAQVARIEARYDVQIGIAVTGVSPVGSQLTATWTAGSISSAPAWGTIDLPIAVAANRLSTPPPNFTYMLTKSISKSSLSSDDALNSFLGDANAAAAKTDEVLRSFGDRATTVSTSSSRQGVPAFAQTDWSVSAQARFASQLWCSSQDAMIRSRMQFVDDEHSYGFGRTIGSFIKTSEGTDEADRPVLRQVAIVPNDRAYRVGAALAVIGKKNDLADARAAADAVASRAFFGASGVDGGHC</sequence>
<proteinExistence type="predicted"/>
<evidence type="ECO:0008006" key="5">
    <source>
        <dbReference type="Google" id="ProtNLM"/>
    </source>
</evidence>
<gene>
    <name evidence="3" type="ORF">SAMN05443377_10974</name>
</gene>
<keyword evidence="2" id="KW-1133">Transmembrane helix</keyword>
<organism evidence="3 4">
    <name type="scientific">Propionibacterium cyclohexanicum</name>
    <dbReference type="NCBI Taxonomy" id="64702"/>
    <lineage>
        <taxon>Bacteria</taxon>
        <taxon>Bacillati</taxon>
        <taxon>Actinomycetota</taxon>
        <taxon>Actinomycetes</taxon>
        <taxon>Propionibacteriales</taxon>
        <taxon>Propionibacteriaceae</taxon>
        <taxon>Propionibacterium</taxon>
    </lineage>
</organism>
<evidence type="ECO:0000256" key="1">
    <source>
        <dbReference type="SAM" id="MobiDB-lite"/>
    </source>
</evidence>
<dbReference type="RefSeq" id="WP_091968997.1">
    <property type="nucleotide sequence ID" value="NZ_FOGZ01000009.1"/>
</dbReference>
<accession>A0A1H9RV07</accession>
<dbReference type="Proteomes" id="UP000198815">
    <property type="component" value="Unassembled WGS sequence"/>
</dbReference>
<name>A0A1H9RV07_9ACTN</name>
<dbReference type="EMBL" id="FOGZ01000009">
    <property type="protein sequence ID" value="SER76632.1"/>
    <property type="molecule type" value="Genomic_DNA"/>
</dbReference>
<protein>
    <recommendedName>
        <fullName evidence="5">Beta-lactamase enzyme family protein</fullName>
    </recommendedName>
</protein>
<feature type="compositionally biased region" description="Pro residues" evidence="1">
    <location>
        <begin position="82"/>
        <end position="91"/>
    </location>
</feature>
<reference evidence="4" key="1">
    <citation type="submission" date="2016-10" db="EMBL/GenBank/DDBJ databases">
        <authorList>
            <person name="Varghese N."/>
            <person name="Submissions S."/>
        </authorList>
    </citation>
    <scope>NUCLEOTIDE SEQUENCE [LARGE SCALE GENOMIC DNA]</scope>
    <source>
        <strain evidence="4">DSM 16859</strain>
    </source>
</reference>
<evidence type="ECO:0000256" key="2">
    <source>
        <dbReference type="SAM" id="Phobius"/>
    </source>
</evidence>
<dbReference type="OrthoDB" id="3727810at2"/>
<dbReference type="STRING" id="64702.SAMN05443377_10974"/>
<keyword evidence="2" id="KW-0812">Transmembrane</keyword>
<keyword evidence="4" id="KW-1185">Reference proteome</keyword>
<dbReference type="AlphaFoldDB" id="A0A1H9RV07"/>
<feature type="transmembrane region" description="Helical" evidence="2">
    <location>
        <begin position="42"/>
        <end position="63"/>
    </location>
</feature>
<evidence type="ECO:0000313" key="3">
    <source>
        <dbReference type="EMBL" id="SER76632.1"/>
    </source>
</evidence>
<evidence type="ECO:0000313" key="4">
    <source>
        <dbReference type="Proteomes" id="UP000198815"/>
    </source>
</evidence>
<keyword evidence="2" id="KW-0472">Membrane</keyword>